<gene>
    <name evidence="3" type="ORF">Adt_35418</name>
</gene>
<organism evidence="3 4">
    <name type="scientific">Abeliophyllum distichum</name>
    <dbReference type="NCBI Taxonomy" id="126358"/>
    <lineage>
        <taxon>Eukaryota</taxon>
        <taxon>Viridiplantae</taxon>
        <taxon>Streptophyta</taxon>
        <taxon>Embryophyta</taxon>
        <taxon>Tracheophyta</taxon>
        <taxon>Spermatophyta</taxon>
        <taxon>Magnoliopsida</taxon>
        <taxon>eudicotyledons</taxon>
        <taxon>Gunneridae</taxon>
        <taxon>Pentapetalae</taxon>
        <taxon>asterids</taxon>
        <taxon>lamiids</taxon>
        <taxon>Lamiales</taxon>
        <taxon>Oleaceae</taxon>
        <taxon>Forsythieae</taxon>
        <taxon>Abeliophyllum</taxon>
    </lineage>
</organism>
<protein>
    <submittedName>
        <fullName evidence="3">Pentatricopeptide repeat-containing protein</fullName>
    </submittedName>
</protein>
<dbReference type="PROSITE" id="PS51375">
    <property type="entry name" value="PPR"/>
    <property type="match status" value="1"/>
</dbReference>
<dbReference type="AlphaFoldDB" id="A0ABD1QFZ6"/>
<accession>A0ABD1QFZ6</accession>
<evidence type="ECO:0000313" key="3">
    <source>
        <dbReference type="EMBL" id="KAL2474682.1"/>
    </source>
</evidence>
<dbReference type="Gene3D" id="1.25.40.10">
    <property type="entry name" value="Tetratricopeptide repeat domain"/>
    <property type="match status" value="1"/>
</dbReference>
<evidence type="ECO:0000256" key="2">
    <source>
        <dbReference type="PROSITE-ProRule" id="PRU00708"/>
    </source>
</evidence>
<evidence type="ECO:0000313" key="4">
    <source>
        <dbReference type="Proteomes" id="UP001604336"/>
    </source>
</evidence>
<dbReference type="Proteomes" id="UP001604336">
    <property type="component" value="Unassembled WGS sequence"/>
</dbReference>
<dbReference type="InterPro" id="IPR002885">
    <property type="entry name" value="PPR_rpt"/>
</dbReference>
<reference evidence="4" key="1">
    <citation type="submission" date="2024-07" db="EMBL/GenBank/DDBJ databases">
        <title>Two chromosome-level genome assemblies of Korean endemic species Abeliophyllum distichum and Forsythia ovata (Oleaceae).</title>
        <authorList>
            <person name="Jang H."/>
        </authorList>
    </citation>
    <scope>NUCLEOTIDE SEQUENCE [LARGE SCALE GENOMIC DNA]</scope>
</reference>
<proteinExistence type="predicted"/>
<sequence length="314" mass="35062">MDSRVLRCSMGIRGLLRIYEALAGPPRPSPGLWGICLAFDNVNALSKSGGNTINKIEKLKKPQPMQKLRIFRKKCALYLSLSTRDSSTTASTCTGTKKKVTQEEVTQINLLIPRLCSANHLKEAINLISTALSTTNPPPLKSLPLPFLLHNLSLEPDLTNSMYFLNTLKYSQNPPLPQKYFLLLSIAKMFLSYSFQTSQPKKALKIFHWVSRPDFPGGLVRDSEFYAVLVHGFYKNDMVLEALRVLRVMVSENLEVGDDVRMFIYRGLLREARIGDAVELNETLSCVCASGAGDGETVKKVVDILDPLIANWVQ</sequence>
<comment type="caution">
    <text evidence="3">The sequence shown here is derived from an EMBL/GenBank/DDBJ whole genome shotgun (WGS) entry which is preliminary data.</text>
</comment>
<keyword evidence="1" id="KW-0677">Repeat</keyword>
<feature type="repeat" description="PPR" evidence="2">
    <location>
        <begin position="222"/>
        <end position="256"/>
    </location>
</feature>
<keyword evidence="4" id="KW-1185">Reference proteome</keyword>
<evidence type="ECO:0000256" key="1">
    <source>
        <dbReference type="ARBA" id="ARBA00022737"/>
    </source>
</evidence>
<name>A0ABD1QFZ6_9LAMI</name>
<dbReference type="EMBL" id="JBFOLK010000011">
    <property type="protein sequence ID" value="KAL2474682.1"/>
    <property type="molecule type" value="Genomic_DNA"/>
</dbReference>
<dbReference type="InterPro" id="IPR011990">
    <property type="entry name" value="TPR-like_helical_dom_sf"/>
</dbReference>